<dbReference type="Pfam" id="PF01757">
    <property type="entry name" value="Acyl_transf_3"/>
    <property type="match status" value="1"/>
</dbReference>
<feature type="transmembrane region" description="Helical" evidence="7">
    <location>
        <begin position="344"/>
        <end position="363"/>
    </location>
</feature>
<dbReference type="Proteomes" id="UP001596113">
    <property type="component" value="Unassembled WGS sequence"/>
</dbReference>
<dbReference type="PANTHER" id="PTHR40074">
    <property type="entry name" value="O-ACETYLTRANSFERASE WECH"/>
    <property type="match status" value="1"/>
</dbReference>
<evidence type="ECO:0000313" key="9">
    <source>
        <dbReference type="EMBL" id="MFC5402574.1"/>
    </source>
</evidence>
<dbReference type="GO" id="GO:0016746">
    <property type="term" value="F:acyltransferase activity"/>
    <property type="evidence" value="ECO:0007669"/>
    <property type="project" value="UniProtKB-KW"/>
</dbReference>
<dbReference type="PANTHER" id="PTHR40074:SF2">
    <property type="entry name" value="O-ACETYLTRANSFERASE WECH"/>
    <property type="match status" value="1"/>
</dbReference>
<evidence type="ECO:0000256" key="6">
    <source>
        <dbReference type="ARBA" id="ARBA00023136"/>
    </source>
</evidence>
<keyword evidence="6 7" id="KW-0472">Membrane</keyword>
<reference evidence="10" key="1">
    <citation type="journal article" date="2019" name="Int. J. Syst. Evol. Microbiol.">
        <title>The Global Catalogue of Microorganisms (GCM) 10K type strain sequencing project: providing services to taxonomists for standard genome sequencing and annotation.</title>
        <authorList>
            <consortium name="The Broad Institute Genomics Platform"/>
            <consortium name="The Broad Institute Genome Sequencing Center for Infectious Disease"/>
            <person name="Wu L."/>
            <person name="Ma J."/>
        </authorList>
    </citation>
    <scope>NUCLEOTIDE SEQUENCE [LARGE SCALE GENOMIC DNA]</scope>
    <source>
        <strain evidence="10">CGMCC 1.18575</strain>
    </source>
</reference>
<evidence type="ECO:0000256" key="5">
    <source>
        <dbReference type="ARBA" id="ARBA00022989"/>
    </source>
</evidence>
<feature type="transmembrane region" description="Helical" evidence="7">
    <location>
        <begin position="107"/>
        <end position="124"/>
    </location>
</feature>
<organism evidence="9 10">
    <name type="scientific">Cohnella soli</name>
    <dbReference type="NCBI Taxonomy" id="425005"/>
    <lineage>
        <taxon>Bacteria</taxon>
        <taxon>Bacillati</taxon>
        <taxon>Bacillota</taxon>
        <taxon>Bacilli</taxon>
        <taxon>Bacillales</taxon>
        <taxon>Paenibacillaceae</taxon>
        <taxon>Cohnella</taxon>
    </lineage>
</organism>
<keyword evidence="9" id="KW-0808">Transferase</keyword>
<feature type="transmembrane region" description="Helical" evidence="7">
    <location>
        <begin position="273"/>
        <end position="296"/>
    </location>
</feature>
<proteinExistence type="inferred from homology"/>
<feature type="transmembrane region" description="Helical" evidence="7">
    <location>
        <begin position="153"/>
        <end position="175"/>
    </location>
</feature>
<comment type="caution">
    <text evidence="9">The sequence shown here is derived from an EMBL/GenBank/DDBJ whole genome shotgun (WGS) entry which is preliminary data.</text>
</comment>
<dbReference type="RefSeq" id="WP_378131144.1">
    <property type="nucleotide sequence ID" value="NZ_JBHSMI010000013.1"/>
</dbReference>
<dbReference type="InterPro" id="IPR002656">
    <property type="entry name" value="Acyl_transf_3_dom"/>
</dbReference>
<sequence length="377" mass="42695">MASPSATASVSISSSDSSARQANVTGKIQYLDVYRAFAILAVILIHATAYAIGTLPQDDPWYPAYLIVNAASYFAVPSFLFLSALVHFYNYDGRSGIHWGTYYRKRLLSIVLPYVAWSIFYYLFVSRIQGVSPMDRIPDFFEGLLYGNNYPHLYFIAIMIQFFIVFPLFLALVRLRWVRANLIWIGIALQIAFYLSNYYVFHMTRTGVFIGSYMLYLFLGAYAGIRLKSGKSISVPGRKIVLSSALLLGVAYVGQVAMLKYEPSYLEQPYRSWVNFALTYGYCSLCCFALICVSMWVHGRGGLLTKALTSIGVASFGIYFFHPFVLYLWRDKVMQNFPSYFELLLWASAVVALVASWLFVAMVKKSRMASIVLVGER</sequence>
<comment type="similarity">
    <text evidence="2">Belongs to the acyltransferase 3 family.</text>
</comment>
<accession>A0ABW0HPY5</accession>
<comment type="subcellular location">
    <subcellularLocation>
        <location evidence="1">Cell membrane</location>
        <topology evidence="1">Multi-pass membrane protein</topology>
    </subcellularLocation>
</comment>
<keyword evidence="9" id="KW-0012">Acyltransferase</keyword>
<evidence type="ECO:0000313" key="10">
    <source>
        <dbReference type="Proteomes" id="UP001596113"/>
    </source>
</evidence>
<evidence type="ECO:0000256" key="3">
    <source>
        <dbReference type="ARBA" id="ARBA00022475"/>
    </source>
</evidence>
<evidence type="ECO:0000256" key="1">
    <source>
        <dbReference type="ARBA" id="ARBA00004651"/>
    </source>
</evidence>
<feature type="transmembrane region" description="Helical" evidence="7">
    <location>
        <begin position="182"/>
        <end position="201"/>
    </location>
</feature>
<keyword evidence="10" id="KW-1185">Reference proteome</keyword>
<evidence type="ECO:0000256" key="2">
    <source>
        <dbReference type="ARBA" id="ARBA00007400"/>
    </source>
</evidence>
<evidence type="ECO:0000256" key="4">
    <source>
        <dbReference type="ARBA" id="ARBA00022692"/>
    </source>
</evidence>
<feature type="transmembrane region" description="Helical" evidence="7">
    <location>
        <begin position="207"/>
        <end position="228"/>
    </location>
</feature>
<keyword evidence="4 7" id="KW-0812">Transmembrane</keyword>
<evidence type="ECO:0000256" key="7">
    <source>
        <dbReference type="SAM" id="Phobius"/>
    </source>
</evidence>
<protein>
    <submittedName>
        <fullName evidence="9">Acyltransferase</fullName>
    </submittedName>
</protein>
<evidence type="ECO:0000259" key="8">
    <source>
        <dbReference type="Pfam" id="PF01757"/>
    </source>
</evidence>
<feature type="transmembrane region" description="Helical" evidence="7">
    <location>
        <begin position="33"/>
        <end position="52"/>
    </location>
</feature>
<keyword evidence="3" id="KW-1003">Cell membrane</keyword>
<dbReference type="EMBL" id="JBHSMI010000013">
    <property type="protein sequence ID" value="MFC5402574.1"/>
    <property type="molecule type" value="Genomic_DNA"/>
</dbReference>
<feature type="transmembrane region" description="Helical" evidence="7">
    <location>
        <begin position="64"/>
        <end position="86"/>
    </location>
</feature>
<keyword evidence="5 7" id="KW-1133">Transmembrane helix</keyword>
<feature type="transmembrane region" description="Helical" evidence="7">
    <location>
        <begin position="240"/>
        <end position="261"/>
    </location>
</feature>
<feature type="transmembrane region" description="Helical" evidence="7">
    <location>
        <begin position="308"/>
        <end position="329"/>
    </location>
</feature>
<feature type="domain" description="Acyltransferase 3" evidence="8">
    <location>
        <begin position="29"/>
        <end position="356"/>
    </location>
</feature>
<gene>
    <name evidence="9" type="ORF">ACFPOF_07465</name>
</gene>
<name>A0ABW0HPY5_9BACL</name>